<reference evidence="1" key="1">
    <citation type="journal article" date="2021" name="Genome Biol. Evol.">
        <title>A High-Quality Reference Genome for a Parasitic Bivalve with Doubly Uniparental Inheritance (Bivalvia: Unionida).</title>
        <authorList>
            <person name="Smith C.H."/>
        </authorList>
    </citation>
    <scope>NUCLEOTIDE SEQUENCE</scope>
    <source>
        <strain evidence="1">CHS0354</strain>
    </source>
</reference>
<gene>
    <name evidence="1" type="ORF">CHS0354_004081</name>
</gene>
<evidence type="ECO:0000313" key="1">
    <source>
        <dbReference type="EMBL" id="KAK3605524.1"/>
    </source>
</evidence>
<reference evidence="1" key="3">
    <citation type="submission" date="2023-05" db="EMBL/GenBank/DDBJ databases">
        <authorList>
            <person name="Smith C.H."/>
        </authorList>
    </citation>
    <scope>NUCLEOTIDE SEQUENCE</scope>
    <source>
        <strain evidence="1">CHS0354</strain>
        <tissue evidence="1">Mantle</tissue>
    </source>
</reference>
<name>A0AAE0T8Y6_9BIVA</name>
<accession>A0AAE0T8Y6</accession>
<protein>
    <submittedName>
        <fullName evidence="1">Uncharacterized protein</fullName>
    </submittedName>
</protein>
<keyword evidence="2" id="KW-1185">Reference proteome</keyword>
<comment type="caution">
    <text evidence="1">The sequence shown here is derived from an EMBL/GenBank/DDBJ whole genome shotgun (WGS) entry which is preliminary data.</text>
</comment>
<reference evidence="1" key="2">
    <citation type="journal article" date="2021" name="Genome Biol. Evol.">
        <title>Developing a high-quality reference genome for a parasitic bivalve with doubly uniparental inheritance (Bivalvia: Unionida).</title>
        <authorList>
            <person name="Smith C.H."/>
        </authorList>
    </citation>
    <scope>NUCLEOTIDE SEQUENCE</scope>
    <source>
        <strain evidence="1">CHS0354</strain>
        <tissue evidence="1">Mantle</tissue>
    </source>
</reference>
<evidence type="ECO:0000313" key="2">
    <source>
        <dbReference type="Proteomes" id="UP001195483"/>
    </source>
</evidence>
<dbReference type="AlphaFoldDB" id="A0AAE0T8Y6"/>
<organism evidence="1 2">
    <name type="scientific">Potamilus streckersoni</name>
    <dbReference type="NCBI Taxonomy" id="2493646"/>
    <lineage>
        <taxon>Eukaryota</taxon>
        <taxon>Metazoa</taxon>
        <taxon>Spiralia</taxon>
        <taxon>Lophotrochozoa</taxon>
        <taxon>Mollusca</taxon>
        <taxon>Bivalvia</taxon>
        <taxon>Autobranchia</taxon>
        <taxon>Heteroconchia</taxon>
        <taxon>Palaeoheterodonta</taxon>
        <taxon>Unionida</taxon>
        <taxon>Unionoidea</taxon>
        <taxon>Unionidae</taxon>
        <taxon>Ambleminae</taxon>
        <taxon>Lampsilini</taxon>
        <taxon>Potamilus</taxon>
    </lineage>
</organism>
<proteinExistence type="predicted"/>
<dbReference type="EMBL" id="JAEAOA010000314">
    <property type="protein sequence ID" value="KAK3605524.1"/>
    <property type="molecule type" value="Genomic_DNA"/>
</dbReference>
<dbReference type="Proteomes" id="UP001195483">
    <property type="component" value="Unassembled WGS sequence"/>
</dbReference>
<sequence>MADKKAINIKSDKEAINTMLEDKWLIRRQMGHKVAINTIADEESINTKSDKKAINTKTDKEAKNIMHNSSNTLMAKMSCHENYLNDNRNACILDNDVPHNFIHGWSKVGHG</sequence>